<organism evidence="2 3">
    <name type="scientific">Trichonephila inaurata madagascariensis</name>
    <dbReference type="NCBI Taxonomy" id="2747483"/>
    <lineage>
        <taxon>Eukaryota</taxon>
        <taxon>Metazoa</taxon>
        <taxon>Ecdysozoa</taxon>
        <taxon>Arthropoda</taxon>
        <taxon>Chelicerata</taxon>
        <taxon>Arachnida</taxon>
        <taxon>Araneae</taxon>
        <taxon>Araneomorphae</taxon>
        <taxon>Entelegynae</taxon>
        <taxon>Araneoidea</taxon>
        <taxon>Nephilidae</taxon>
        <taxon>Trichonephila</taxon>
        <taxon>Trichonephila inaurata</taxon>
    </lineage>
</organism>
<protein>
    <submittedName>
        <fullName evidence="2">Uncharacterized protein</fullName>
    </submittedName>
</protein>
<feature type="region of interest" description="Disordered" evidence="1">
    <location>
        <begin position="31"/>
        <end position="73"/>
    </location>
</feature>
<name>A0A8X6YNA8_9ARAC</name>
<dbReference type="AlphaFoldDB" id="A0A8X6YNA8"/>
<accession>A0A8X6YNA8</accession>
<evidence type="ECO:0000313" key="3">
    <source>
        <dbReference type="Proteomes" id="UP000886998"/>
    </source>
</evidence>
<keyword evidence="3" id="KW-1185">Reference proteome</keyword>
<evidence type="ECO:0000256" key="1">
    <source>
        <dbReference type="SAM" id="MobiDB-lite"/>
    </source>
</evidence>
<evidence type="ECO:0000313" key="2">
    <source>
        <dbReference type="EMBL" id="GFY72704.1"/>
    </source>
</evidence>
<dbReference type="Proteomes" id="UP000886998">
    <property type="component" value="Unassembled WGS sequence"/>
</dbReference>
<comment type="caution">
    <text evidence="2">The sequence shown here is derived from an EMBL/GenBank/DDBJ whole genome shotgun (WGS) entry which is preliminary data.</text>
</comment>
<dbReference type="EMBL" id="BMAV01019614">
    <property type="protein sequence ID" value="GFY72704.1"/>
    <property type="molecule type" value="Genomic_DNA"/>
</dbReference>
<gene>
    <name evidence="2" type="ORF">TNIN_107861</name>
</gene>
<proteinExistence type="predicted"/>
<reference evidence="2" key="1">
    <citation type="submission" date="2020-08" db="EMBL/GenBank/DDBJ databases">
        <title>Multicomponent nature underlies the extraordinary mechanical properties of spider dragline silk.</title>
        <authorList>
            <person name="Kono N."/>
            <person name="Nakamura H."/>
            <person name="Mori M."/>
            <person name="Yoshida Y."/>
            <person name="Ohtoshi R."/>
            <person name="Malay A.D."/>
            <person name="Moran D.A.P."/>
            <person name="Tomita M."/>
            <person name="Numata K."/>
            <person name="Arakawa K."/>
        </authorList>
    </citation>
    <scope>NUCLEOTIDE SEQUENCE</scope>
</reference>
<sequence length="99" mass="11309">MPCLPFLFFCALKRGQSNTQHLFRFHGNRKKNFGKRKFSPFPVQSNDRHKFSLPFPPPPRKKDGDGPDDSSFHCSRHDIHCAGLQIGRSSHPFGDSSLK</sequence>